<evidence type="ECO:0000256" key="1">
    <source>
        <dbReference type="SAM" id="Phobius"/>
    </source>
</evidence>
<keyword evidence="1" id="KW-1133">Transmembrane helix</keyword>
<keyword evidence="1" id="KW-0812">Transmembrane</keyword>
<proteinExistence type="predicted"/>
<keyword evidence="3" id="KW-1185">Reference proteome</keyword>
<dbReference type="RefSeq" id="WP_161931893.1">
    <property type="nucleotide sequence ID" value="NZ_CP047901.1"/>
</dbReference>
<dbReference type="AlphaFoldDB" id="A0A857N694"/>
<name>A0A857N694_9BACT</name>
<keyword evidence="1" id="KW-0472">Membrane</keyword>
<dbReference type="EMBL" id="CP047901">
    <property type="protein sequence ID" value="QHO63514.1"/>
    <property type="molecule type" value="Genomic_DNA"/>
</dbReference>
<feature type="transmembrane region" description="Helical" evidence="1">
    <location>
        <begin position="12"/>
        <end position="31"/>
    </location>
</feature>
<dbReference type="Proteomes" id="UP000463983">
    <property type="component" value="Chromosome"/>
</dbReference>
<reference evidence="3" key="1">
    <citation type="journal article" date="2020" name="Microorganisms">
        <title>Complete Genome of a Member of a New Bacterial Lineage in the Microgenomates Group Reveals an Unusual Nucleotide Composition Disparity Between Two Strands of DNA and Limited Metabolic Potential.</title>
        <authorList>
            <person name="Kadnikov V.V."/>
            <person name="Mardanov A.V."/>
            <person name="Beletsky A.V."/>
            <person name="Karnachuk O.V."/>
            <person name="Ravin N.V."/>
        </authorList>
    </citation>
    <scope>NUCLEOTIDE SEQUENCE [LARGE SCALE GENOMIC DNA]</scope>
</reference>
<sequence length="67" mass="7212">MKSRRQLNSTTYLLLAALAAFISLAIVLYSSTITDVKPTPPQTVLGASSDRPSSLKQAVLELFSSSR</sequence>
<protein>
    <submittedName>
        <fullName evidence="2">Uncharacterized protein</fullName>
    </submittedName>
</protein>
<dbReference type="KEGG" id="caqa:MICH65_0533"/>
<organism evidence="2 3">
    <name type="scientific">Candidatus Chazhemtobacterium aquaticus</name>
    <dbReference type="NCBI Taxonomy" id="2715735"/>
    <lineage>
        <taxon>Bacteria</taxon>
        <taxon>Candidatus Chazhemtobacteraceae</taxon>
        <taxon>Candidatus Chazhemtobacterium</taxon>
    </lineage>
</organism>
<evidence type="ECO:0000313" key="3">
    <source>
        <dbReference type="Proteomes" id="UP000463983"/>
    </source>
</evidence>
<gene>
    <name evidence="2" type="ORF">MICH65_0533</name>
</gene>
<evidence type="ECO:0000313" key="2">
    <source>
        <dbReference type="EMBL" id="QHO63514.1"/>
    </source>
</evidence>
<accession>A0A857N694</accession>